<dbReference type="AlphaFoldDB" id="A0A183BRR9"/>
<proteinExistence type="predicted"/>
<evidence type="ECO:0000313" key="2">
    <source>
        <dbReference type="WBParaSite" id="GPLIN_000330500"/>
    </source>
</evidence>
<protein>
    <submittedName>
        <fullName evidence="2">Uncharacterized protein</fullName>
    </submittedName>
</protein>
<dbReference type="WBParaSite" id="GPLIN_000330500">
    <property type="protein sequence ID" value="GPLIN_000330500"/>
    <property type="gene ID" value="GPLIN_000330500"/>
</dbReference>
<organism evidence="1 2">
    <name type="scientific">Globodera pallida</name>
    <name type="common">Potato cyst nematode worm</name>
    <name type="synonym">Heterodera pallida</name>
    <dbReference type="NCBI Taxonomy" id="36090"/>
    <lineage>
        <taxon>Eukaryota</taxon>
        <taxon>Metazoa</taxon>
        <taxon>Ecdysozoa</taxon>
        <taxon>Nematoda</taxon>
        <taxon>Chromadorea</taxon>
        <taxon>Rhabditida</taxon>
        <taxon>Tylenchina</taxon>
        <taxon>Tylenchomorpha</taxon>
        <taxon>Tylenchoidea</taxon>
        <taxon>Heteroderidae</taxon>
        <taxon>Heteroderinae</taxon>
        <taxon>Globodera</taxon>
    </lineage>
</organism>
<accession>A0A183BRR9</accession>
<sequence>MSTKYLRKLPPAVSVLLAVVMALCLLTLVLKCSDENCNDNLREINPFANYEQIYEETKRANFSDEFLWPMKYLLKVSDADTFKCDSEETKFDE</sequence>
<keyword evidence="1" id="KW-1185">Reference proteome</keyword>
<evidence type="ECO:0000313" key="1">
    <source>
        <dbReference type="Proteomes" id="UP000050741"/>
    </source>
</evidence>
<reference evidence="1" key="1">
    <citation type="submission" date="2013-12" db="EMBL/GenBank/DDBJ databases">
        <authorList>
            <person name="Aslett M."/>
        </authorList>
    </citation>
    <scope>NUCLEOTIDE SEQUENCE [LARGE SCALE GENOMIC DNA]</scope>
    <source>
        <strain evidence="1">Lindley</strain>
    </source>
</reference>
<name>A0A183BRR9_GLOPA</name>
<reference evidence="2" key="3">
    <citation type="submission" date="2016-06" db="UniProtKB">
        <authorList>
            <consortium name="WormBaseParasite"/>
        </authorList>
    </citation>
    <scope>IDENTIFICATION</scope>
</reference>
<dbReference type="Proteomes" id="UP000050741">
    <property type="component" value="Unassembled WGS sequence"/>
</dbReference>
<reference evidence="1" key="2">
    <citation type="submission" date="2014-05" db="EMBL/GenBank/DDBJ databases">
        <title>The genome and life-stage specific transcriptomes of Globodera pallida elucidate key aspects of plant parasitism by a cyst nematode.</title>
        <authorList>
            <person name="Cotton J.A."/>
            <person name="Lilley C.J."/>
            <person name="Jones L.M."/>
            <person name="Kikuchi T."/>
            <person name="Reid A.J."/>
            <person name="Thorpe P."/>
            <person name="Tsai I.J."/>
            <person name="Beasley H."/>
            <person name="Blok V."/>
            <person name="Cock P.J.A."/>
            <person name="Van den Akker S.E."/>
            <person name="Holroyd N."/>
            <person name="Hunt M."/>
            <person name="Mantelin S."/>
            <person name="Naghra H."/>
            <person name="Pain A."/>
            <person name="Palomares-Rius J.E."/>
            <person name="Zarowiecki M."/>
            <person name="Berriman M."/>
            <person name="Jones J.T."/>
            <person name="Urwin P.E."/>
        </authorList>
    </citation>
    <scope>NUCLEOTIDE SEQUENCE [LARGE SCALE GENOMIC DNA]</scope>
    <source>
        <strain evidence="1">Lindley</strain>
    </source>
</reference>